<evidence type="ECO:0000259" key="1">
    <source>
        <dbReference type="SMART" id="SM00587"/>
    </source>
</evidence>
<organism evidence="2 3">
    <name type="scientific">Laodelphax striatellus</name>
    <name type="common">Small brown planthopper</name>
    <name type="synonym">Delphax striatella</name>
    <dbReference type="NCBI Taxonomy" id="195883"/>
    <lineage>
        <taxon>Eukaryota</taxon>
        <taxon>Metazoa</taxon>
        <taxon>Ecdysozoa</taxon>
        <taxon>Arthropoda</taxon>
        <taxon>Hexapoda</taxon>
        <taxon>Insecta</taxon>
        <taxon>Pterygota</taxon>
        <taxon>Neoptera</taxon>
        <taxon>Paraneoptera</taxon>
        <taxon>Hemiptera</taxon>
        <taxon>Auchenorrhyncha</taxon>
        <taxon>Fulgoroidea</taxon>
        <taxon>Delphacidae</taxon>
        <taxon>Criomorphinae</taxon>
        <taxon>Laodelphax</taxon>
    </lineage>
</organism>
<dbReference type="AlphaFoldDB" id="A0A482X2Q2"/>
<evidence type="ECO:0000313" key="3">
    <source>
        <dbReference type="Proteomes" id="UP000291343"/>
    </source>
</evidence>
<accession>A0A482X2Q2</accession>
<dbReference type="Gene3D" id="3.90.1200.10">
    <property type="match status" value="1"/>
</dbReference>
<gene>
    <name evidence="2" type="ORF">LSTR_LSTR002457</name>
</gene>
<dbReference type="Pfam" id="PF02958">
    <property type="entry name" value="EcKL"/>
    <property type="match status" value="1"/>
</dbReference>
<dbReference type="OrthoDB" id="6595282at2759"/>
<reference evidence="2 3" key="1">
    <citation type="journal article" date="2017" name="Gigascience">
        <title>Genome sequence of the small brown planthopper, Laodelphax striatellus.</title>
        <authorList>
            <person name="Zhu J."/>
            <person name="Jiang F."/>
            <person name="Wang X."/>
            <person name="Yang P."/>
            <person name="Bao Y."/>
            <person name="Zhao W."/>
            <person name="Wang W."/>
            <person name="Lu H."/>
            <person name="Wang Q."/>
            <person name="Cui N."/>
            <person name="Li J."/>
            <person name="Chen X."/>
            <person name="Luo L."/>
            <person name="Yu J."/>
            <person name="Kang L."/>
            <person name="Cui F."/>
        </authorList>
    </citation>
    <scope>NUCLEOTIDE SEQUENCE [LARGE SCALE GENOMIC DNA]</scope>
    <source>
        <strain evidence="2">Lst14</strain>
    </source>
</reference>
<dbReference type="SUPFAM" id="SSF56112">
    <property type="entry name" value="Protein kinase-like (PK-like)"/>
    <property type="match status" value="1"/>
</dbReference>
<comment type="caution">
    <text evidence="2">The sequence shown here is derived from an EMBL/GenBank/DDBJ whole genome shotgun (WGS) entry which is preliminary data.</text>
</comment>
<dbReference type="FunCoup" id="A0A482X2Q2">
    <property type="interactions" value="29"/>
</dbReference>
<protein>
    <recommendedName>
        <fullName evidence="1">CHK kinase-like domain-containing protein</fullName>
    </recommendedName>
</protein>
<dbReference type="InterPro" id="IPR011009">
    <property type="entry name" value="Kinase-like_dom_sf"/>
</dbReference>
<dbReference type="EMBL" id="QKKF02019433">
    <property type="protein sequence ID" value="RZF40054.1"/>
    <property type="molecule type" value="Genomic_DNA"/>
</dbReference>
<dbReference type="InterPro" id="IPR015897">
    <property type="entry name" value="CHK_kinase-like"/>
</dbReference>
<feature type="domain" description="CHK kinase-like" evidence="1">
    <location>
        <begin position="118"/>
        <end position="307"/>
    </location>
</feature>
<evidence type="ECO:0000313" key="2">
    <source>
        <dbReference type="EMBL" id="RZF40054.1"/>
    </source>
</evidence>
<dbReference type="InterPro" id="IPR004119">
    <property type="entry name" value="EcKL"/>
</dbReference>
<dbReference type="InParanoid" id="A0A482X2Q2"/>
<sequence>MSTLSLPDYLSEDLICEALECKRVLSVRVDRGASVGEHYLSTLLRLTVDYSEADDGTRKTTSLIIKTFPEGVMHAFIKDFSLNEKEVIASQKVLPSMEELMGIKFMPRSLKCDRSDLLILEDLKPLGFEMVDRISRMDLDHCKTALGALADFHAASFLLHRKNPGLFEEVSRETMYVNSNIFQKSFILNSFKTMSDVFEEFDNLRKYSPRLRKAAENVWDKVVEAVLCREEGLNVFNHGDFWTNNILFKHDDQGQILDTRFVDLQFCRFTSPAFDLQMLFYTSIRKVADIPQLTDVYLQRLNSRLPSQVQLTKENFEKELRRTDCFGLIVAVSLLPICTLDSKKALSFDNVTAEDYAKDFPNENPYAKSLKQPLFIEIIPQFLDHFIDIGAL</sequence>
<name>A0A482X2Q2_LAOST</name>
<keyword evidence="3" id="KW-1185">Reference proteome</keyword>
<dbReference type="PANTHER" id="PTHR11012:SF56">
    <property type="entry name" value="CHK KINASE-LIKE DOMAIN-CONTAINING PROTEIN-RELATED"/>
    <property type="match status" value="1"/>
</dbReference>
<dbReference type="Proteomes" id="UP000291343">
    <property type="component" value="Unassembled WGS sequence"/>
</dbReference>
<dbReference type="SMART" id="SM00587">
    <property type="entry name" value="CHK"/>
    <property type="match status" value="1"/>
</dbReference>
<proteinExistence type="predicted"/>
<dbReference type="PANTHER" id="PTHR11012">
    <property type="entry name" value="PROTEIN KINASE-LIKE DOMAIN-CONTAINING"/>
    <property type="match status" value="1"/>
</dbReference>